<dbReference type="EMBL" id="HBJA01048234">
    <property type="protein sequence ID" value="CAE0805911.1"/>
    <property type="molecule type" value="Transcribed_RNA"/>
</dbReference>
<protein>
    <submittedName>
        <fullName evidence="2">Uncharacterized protein</fullName>
    </submittedName>
</protein>
<proteinExistence type="predicted"/>
<evidence type="ECO:0000256" key="1">
    <source>
        <dbReference type="SAM" id="MobiDB-lite"/>
    </source>
</evidence>
<name>A0A7S4CUM3_9EUGL</name>
<dbReference type="AlphaFoldDB" id="A0A7S4CUM3"/>
<reference evidence="2" key="1">
    <citation type="submission" date="2021-01" db="EMBL/GenBank/DDBJ databases">
        <authorList>
            <person name="Corre E."/>
            <person name="Pelletier E."/>
            <person name="Niang G."/>
            <person name="Scheremetjew M."/>
            <person name="Finn R."/>
            <person name="Kale V."/>
            <person name="Holt S."/>
            <person name="Cochrane G."/>
            <person name="Meng A."/>
            <person name="Brown T."/>
            <person name="Cohen L."/>
        </authorList>
    </citation>
    <scope>NUCLEOTIDE SEQUENCE</scope>
    <source>
        <strain evidence="2">CCMP1594</strain>
    </source>
</reference>
<evidence type="ECO:0000313" key="2">
    <source>
        <dbReference type="EMBL" id="CAE0805911.1"/>
    </source>
</evidence>
<feature type="region of interest" description="Disordered" evidence="1">
    <location>
        <begin position="1"/>
        <end position="27"/>
    </location>
</feature>
<sequence>MLRQGASNTEPGAHATEAPRPPLATQFNGGLRCYTQGPWTRRRISEKTALGMFDDCSTACPVRRPCSRPLMEPDPLGATEWPRARSMGLRNTGGLSVARAIGWLSQKATVSDGIQEQEDEPCIVCELLVSEANGALCSGLRLH</sequence>
<gene>
    <name evidence="2" type="ORF">EGYM00163_LOCUS17037</name>
</gene>
<accession>A0A7S4CUM3</accession>
<feature type="compositionally biased region" description="Polar residues" evidence="1">
    <location>
        <begin position="1"/>
        <end position="10"/>
    </location>
</feature>
<organism evidence="2">
    <name type="scientific">Eutreptiella gymnastica</name>
    <dbReference type="NCBI Taxonomy" id="73025"/>
    <lineage>
        <taxon>Eukaryota</taxon>
        <taxon>Discoba</taxon>
        <taxon>Euglenozoa</taxon>
        <taxon>Euglenida</taxon>
        <taxon>Spirocuta</taxon>
        <taxon>Euglenophyceae</taxon>
        <taxon>Eutreptiales</taxon>
        <taxon>Eutreptiaceae</taxon>
        <taxon>Eutreptiella</taxon>
    </lineage>
</organism>